<dbReference type="FunFam" id="2.60.40.10:FF:000095">
    <property type="entry name" value="immunoglobulin superfamily member 11 isoform X1"/>
    <property type="match status" value="1"/>
</dbReference>
<dbReference type="InterPro" id="IPR036179">
    <property type="entry name" value="Ig-like_dom_sf"/>
</dbReference>
<keyword evidence="6" id="KW-1015">Disulfide bond</keyword>
<dbReference type="RefSeq" id="XP_015808966.3">
    <property type="nucleotide sequence ID" value="XM_015953480.3"/>
</dbReference>
<protein>
    <submittedName>
        <fullName evidence="11">Cell surface A33 antigen-like</fullName>
    </submittedName>
    <submittedName>
        <fullName evidence="12">Glycoprotein A33 (transmembrane), paralog a</fullName>
    </submittedName>
</protein>
<gene>
    <name evidence="12" type="primary">LOC107381681</name>
    <name evidence="11" type="ORF">G4P62_007349</name>
</gene>
<evidence type="ECO:0000256" key="9">
    <source>
        <dbReference type="SAM" id="Phobius"/>
    </source>
</evidence>
<reference evidence="11" key="2">
    <citation type="submission" date="2020-03" db="EMBL/GenBank/DDBJ databases">
        <title>Intra-Species Differences in Population Size shape Life History and Genome Evolution.</title>
        <authorList>
            <person name="Willemsen D."/>
            <person name="Cui R."/>
            <person name="Valenzano D.R."/>
        </authorList>
    </citation>
    <scope>NUCLEOTIDE SEQUENCE</scope>
    <source>
        <strain evidence="11">GRZ</strain>
        <tissue evidence="11">Whole</tissue>
    </source>
</reference>
<evidence type="ECO:0000256" key="3">
    <source>
        <dbReference type="ARBA" id="ARBA00022729"/>
    </source>
</evidence>
<keyword evidence="4 9" id="KW-1133">Transmembrane helix</keyword>
<dbReference type="EMBL" id="JAAVVJ010000011">
    <property type="protein sequence ID" value="KAF7212343.1"/>
    <property type="molecule type" value="Genomic_DNA"/>
</dbReference>
<dbReference type="AlphaFoldDB" id="A0A8C6KK63"/>
<proteinExistence type="predicted"/>
<dbReference type="OMA" id="NDRRKDY"/>
<keyword evidence="13" id="KW-1185">Reference proteome</keyword>
<evidence type="ECO:0000313" key="12">
    <source>
        <dbReference type="Ensembl" id="ENSNFUP00015006936.1"/>
    </source>
</evidence>
<keyword evidence="2 9" id="KW-0812">Transmembrane</keyword>
<dbReference type="SMART" id="SM00409">
    <property type="entry name" value="IG"/>
    <property type="match status" value="2"/>
</dbReference>
<evidence type="ECO:0000256" key="6">
    <source>
        <dbReference type="ARBA" id="ARBA00023157"/>
    </source>
</evidence>
<dbReference type="SMART" id="SM00408">
    <property type="entry name" value="IGc2"/>
    <property type="match status" value="2"/>
</dbReference>
<dbReference type="InterPro" id="IPR007110">
    <property type="entry name" value="Ig-like_dom"/>
</dbReference>
<dbReference type="Pfam" id="PF07686">
    <property type="entry name" value="V-set"/>
    <property type="match status" value="1"/>
</dbReference>
<dbReference type="GO" id="GO:0005886">
    <property type="term" value="C:plasma membrane"/>
    <property type="evidence" value="ECO:0007669"/>
    <property type="project" value="InterPro"/>
</dbReference>
<dbReference type="Gene3D" id="2.60.40.10">
    <property type="entry name" value="Immunoglobulins"/>
    <property type="match status" value="2"/>
</dbReference>
<dbReference type="KEGG" id="nfu:107381681"/>
<dbReference type="PANTHER" id="PTHR44969">
    <property type="entry name" value="CELL SURFACE A33 ANTIGEN"/>
    <property type="match status" value="1"/>
</dbReference>
<dbReference type="PANTHER" id="PTHR44969:SF1">
    <property type="entry name" value="CELL SURFACE A33 ANTIGEN"/>
    <property type="match status" value="1"/>
</dbReference>
<dbReference type="OrthoDB" id="8825892at2759"/>
<dbReference type="InterPro" id="IPR013783">
    <property type="entry name" value="Ig-like_fold"/>
</dbReference>
<accession>A0A8C6KK63</accession>
<keyword evidence="7" id="KW-0393">Immunoglobulin domain</keyword>
<dbReference type="Proteomes" id="UP000822369">
    <property type="component" value="Chromosome 11"/>
</dbReference>
<keyword evidence="5 9" id="KW-0472">Membrane</keyword>
<evidence type="ECO:0000256" key="5">
    <source>
        <dbReference type="ARBA" id="ARBA00023136"/>
    </source>
</evidence>
<evidence type="ECO:0000256" key="2">
    <source>
        <dbReference type="ARBA" id="ARBA00022692"/>
    </source>
</evidence>
<evidence type="ECO:0000259" key="10">
    <source>
        <dbReference type="PROSITE" id="PS50835"/>
    </source>
</evidence>
<evidence type="ECO:0000256" key="7">
    <source>
        <dbReference type="ARBA" id="ARBA00023319"/>
    </source>
</evidence>
<dbReference type="GeneID" id="107381681"/>
<dbReference type="InterPro" id="IPR042474">
    <property type="entry name" value="A33"/>
</dbReference>
<feature type="domain" description="Ig-like" evidence="10">
    <location>
        <begin position="136"/>
        <end position="224"/>
    </location>
</feature>
<reference evidence="12" key="3">
    <citation type="submission" date="2025-05" db="UniProtKB">
        <authorList>
            <consortium name="Ensembl"/>
        </authorList>
    </citation>
    <scope>IDENTIFICATION</scope>
</reference>
<dbReference type="GeneTree" id="ENSGT00940000157231"/>
<feature type="region of interest" description="Disordered" evidence="8">
    <location>
        <begin position="289"/>
        <end position="433"/>
    </location>
</feature>
<dbReference type="InterPro" id="IPR003599">
    <property type="entry name" value="Ig_sub"/>
</dbReference>
<evidence type="ECO:0000256" key="8">
    <source>
        <dbReference type="SAM" id="MobiDB-lite"/>
    </source>
</evidence>
<feature type="transmembrane region" description="Helical" evidence="9">
    <location>
        <begin position="236"/>
        <end position="257"/>
    </location>
</feature>
<sequence length="433" mass="49804">MEKRTFAVVVFCVAWSCVATITVNIPNSLYKVARGDNITIPCSFITTVQPKQAVITWSLGLNAVITYYYPVDETDVTQGYDGRASLDLNFAAGKADLLLKAVTVKDNGKYGCRVQIPRDAQGQPDDTADLIVLVAPSKPICQIQGKAEYGQNINLTCVSEEGSPAPTYKWAGYDAQNNPRAPDPKTTDKGGILSLYNISKDTSGYYLCTSTNEIRSASCNLTLSVMPPSMNIGSTAAIIGGVVAVLVVLVIIIYCCCCRKKNEKEEYAMGVPEDENGIEAVKNGEVHCEVGQENSERRENHEERSERSYDNRKDYDDRRSDCNDRRSDYNDRRSDYNDRRSDYDDRRSDYDDRRSDYDDRRSEYSDRRSDYNDRRRDYDDRRSDYDDRRSDYDDRRNKYGDRRERYDDDRRYEDERRYNDRKDPRSDDKRDKP</sequence>
<evidence type="ECO:0000313" key="13">
    <source>
        <dbReference type="Proteomes" id="UP000694548"/>
    </source>
</evidence>
<dbReference type="InterPro" id="IPR013106">
    <property type="entry name" value="Ig_V-set"/>
</dbReference>
<dbReference type="InterPro" id="IPR003598">
    <property type="entry name" value="Ig_sub2"/>
</dbReference>
<comment type="subcellular location">
    <subcellularLocation>
        <location evidence="1">Membrane</location>
        <topology evidence="1">Single-pass type I membrane protein</topology>
    </subcellularLocation>
</comment>
<keyword evidence="3" id="KW-0732">Signal</keyword>
<dbReference type="Ensembl" id="ENSNFUT00015007296.1">
    <property type="protein sequence ID" value="ENSNFUP00015006936.1"/>
    <property type="gene ID" value="ENSNFUG00015003437.1"/>
</dbReference>
<organism evidence="12 13">
    <name type="scientific">Nothobranchius furzeri</name>
    <name type="common">Turquoise killifish</name>
    <dbReference type="NCBI Taxonomy" id="105023"/>
    <lineage>
        <taxon>Eukaryota</taxon>
        <taxon>Metazoa</taxon>
        <taxon>Chordata</taxon>
        <taxon>Craniata</taxon>
        <taxon>Vertebrata</taxon>
        <taxon>Euteleostomi</taxon>
        <taxon>Actinopterygii</taxon>
        <taxon>Neopterygii</taxon>
        <taxon>Teleostei</taxon>
        <taxon>Neoteleostei</taxon>
        <taxon>Acanthomorphata</taxon>
        <taxon>Ovalentaria</taxon>
        <taxon>Atherinomorphae</taxon>
        <taxon>Cyprinodontiformes</taxon>
        <taxon>Nothobranchiidae</taxon>
        <taxon>Nothobranchius</taxon>
    </lineage>
</organism>
<feature type="domain" description="Ig-like" evidence="10">
    <location>
        <begin position="19"/>
        <end position="131"/>
    </location>
</feature>
<dbReference type="Pfam" id="PF13927">
    <property type="entry name" value="Ig_3"/>
    <property type="match status" value="1"/>
</dbReference>
<reference evidence="12" key="1">
    <citation type="submission" date="2014-08" db="EMBL/GenBank/DDBJ databases">
        <authorList>
            <person name="Senf B."/>
            <person name="Petzold A."/>
            <person name="Downie B.R."/>
            <person name="Koch P."/>
            <person name="Platzer M."/>
        </authorList>
    </citation>
    <scope>NUCLEOTIDE SEQUENCE [LARGE SCALE GENOMIC DNA]</scope>
    <source>
        <strain evidence="12">GRZ</strain>
    </source>
</reference>
<name>A0A8C6KK63_NOTFU</name>
<dbReference type="SUPFAM" id="SSF48726">
    <property type="entry name" value="Immunoglobulin"/>
    <property type="match status" value="2"/>
</dbReference>
<evidence type="ECO:0000256" key="1">
    <source>
        <dbReference type="ARBA" id="ARBA00004479"/>
    </source>
</evidence>
<evidence type="ECO:0000313" key="11">
    <source>
        <dbReference type="EMBL" id="KAF7212343.1"/>
    </source>
</evidence>
<dbReference type="Proteomes" id="UP000694548">
    <property type="component" value="Chromosome sgr07"/>
</dbReference>
<evidence type="ECO:0000256" key="4">
    <source>
        <dbReference type="ARBA" id="ARBA00022989"/>
    </source>
</evidence>
<dbReference type="PROSITE" id="PS50835">
    <property type="entry name" value="IG_LIKE"/>
    <property type="match status" value="2"/>
</dbReference>